<dbReference type="EMBL" id="KK198760">
    <property type="protein sequence ID" value="KCW59339.1"/>
    <property type="molecule type" value="Genomic_DNA"/>
</dbReference>
<dbReference type="GO" id="GO:0004842">
    <property type="term" value="F:ubiquitin-protein transferase activity"/>
    <property type="evidence" value="ECO:0007669"/>
    <property type="project" value="InterPro"/>
</dbReference>
<dbReference type="UniPathway" id="UPA00143"/>
<evidence type="ECO:0000259" key="4">
    <source>
        <dbReference type="PROSITE" id="PS51698"/>
    </source>
</evidence>
<dbReference type="PANTHER" id="PTHR46573">
    <property type="entry name" value="WD REPEAT, SAM AND U-BOX DOMAIN-CONTAINING PROTEIN 1"/>
    <property type="match status" value="1"/>
</dbReference>
<gene>
    <name evidence="5" type="ORF">EUGRSUZ_H02029</name>
</gene>
<dbReference type="GO" id="GO:0016567">
    <property type="term" value="P:protein ubiquitination"/>
    <property type="evidence" value="ECO:0007669"/>
    <property type="project" value="UniProtKB-UniPathway"/>
</dbReference>
<dbReference type="CDD" id="cd16655">
    <property type="entry name" value="RING-Ubox_WDSUB1-like"/>
    <property type="match status" value="1"/>
</dbReference>
<dbReference type="PROSITE" id="PS51698">
    <property type="entry name" value="U_BOX"/>
    <property type="match status" value="1"/>
</dbReference>
<keyword evidence="2" id="KW-0808">Transferase</keyword>
<dbReference type="PANTHER" id="PTHR46573:SF1">
    <property type="entry name" value="WD REPEAT, SAM AND U-BOX DOMAIN-CONTAINING PROTEIN 1"/>
    <property type="match status" value="1"/>
</dbReference>
<name>A0A059AZY5_EUCGR</name>
<feature type="domain" description="U-box" evidence="4">
    <location>
        <begin position="50"/>
        <end position="112"/>
    </location>
</feature>
<sequence length="119" mass="13586">MPQIWGRESSPKPLDTERWRGAEVTRLGLRGDVAIGRRRGHRGGFERTNGDVMADPYVAADGYTYDRTAIEKWLEENDKSPMTNLPLPHKNLIPNYTLLSAITEWKSRESGDESRCRNV</sequence>
<dbReference type="SUPFAM" id="SSF57850">
    <property type="entry name" value="RING/U-box"/>
    <property type="match status" value="1"/>
</dbReference>
<organism evidence="5">
    <name type="scientific">Eucalyptus grandis</name>
    <name type="common">Flooded gum</name>
    <dbReference type="NCBI Taxonomy" id="71139"/>
    <lineage>
        <taxon>Eukaryota</taxon>
        <taxon>Viridiplantae</taxon>
        <taxon>Streptophyta</taxon>
        <taxon>Embryophyta</taxon>
        <taxon>Tracheophyta</taxon>
        <taxon>Spermatophyta</taxon>
        <taxon>Magnoliopsida</taxon>
        <taxon>eudicotyledons</taxon>
        <taxon>Gunneridae</taxon>
        <taxon>Pentapetalae</taxon>
        <taxon>rosids</taxon>
        <taxon>malvids</taxon>
        <taxon>Myrtales</taxon>
        <taxon>Myrtaceae</taxon>
        <taxon>Myrtoideae</taxon>
        <taxon>Eucalypteae</taxon>
        <taxon>Eucalyptus</taxon>
    </lineage>
</organism>
<dbReference type="InterPro" id="IPR003613">
    <property type="entry name" value="Ubox_domain"/>
</dbReference>
<accession>A0A059AZY5</accession>
<comment type="pathway">
    <text evidence="1">Protein modification; protein ubiquitination.</text>
</comment>
<keyword evidence="3" id="KW-0833">Ubl conjugation pathway</keyword>
<dbReference type="InParanoid" id="A0A059AZY5"/>
<evidence type="ECO:0000256" key="1">
    <source>
        <dbReference type="ARBA" id="ARBA00004906"/>
    </source>
</evidence>
<protein>
    <recommendedName>
        <fullName evidence="4">U-box domain-containing protein</fullName>
    </recommendedName>
</protein>
<dbReference type="Pfam" id="PF04564">
    <property type="entry name" value="U-box"/>
    <property type="match status" value="1"/>
</dbReference>
<proteinExistence type="predicted"/>
<dbReference type="AlphaFoldDB" id="A0A059AZY5"/>
<dbReference type="InterPro" id="IPR052085">
    <property type="entry name" value="WD-SAM-U-box"/>
</dbReference>
<dbReference type="Gramene" id="KCW59339">
    <property type="protein sequence ID" value="KCW59339"/>
    <property type="gene ID" value="EUGRSUZ_H02029"/>
</dbReference>
<evidence type="ECO:0000256" key="3">
    <source>
        <dbReference type="ARBA" id="ARBA00022786"/>
    </source>
</evidence>
<evidence type="ECO:0000313" key="5">
    <source>
        <dbReference type="EMBL" id="KCW59339.1"/>
    </source>
</evidence>
<evidence type="ECO:0000256" key="2">
    <source>
        <dbReference type="ARBA" id="ARBA00022679"/>
    </source>
</evidence>
<dbReference type="InterPro" id="IPR013083">
    <property type="entry name" value="Znf_RING/FYVE/PHD"/>
</dbReference>
<dbReference type="Gene3D" id="3.30.40.10">
    <property type="entry name" value="Zinc/RING finger domain, C3HC4 (zinc finger)"/>
    <property type="match status" value="1"/>
</dbReference>
<dbReference type="SMART" id="SM00504">
    <property type="entry name" value="Ubox"/>
    <property type="match status" value="1"/>
</dbReference>
<reference evidence="5" key="1">
    <citation type="submission" date="2013-07" db="EMBL/GenBank/DDBJ databases">
        <title>The genome of Eucalyptus grandis.</title>
        <authorList>
            <person name="Schmutz J."/>
            <person name="Hayes R."/>
            <person name="Myburg A."/>
            <person name="Tuskan G."/>
            <person name="Grattapaglia D."/>
            <person name="Rokhsar D.S."/>
        </authorList>
    </citation>
    <scope>NUCLEOTIDE SEQUENCE</scope>
    <source>
        <tissue evidence="5">Leaf extractions</tissue>
    </source>
</reference>